<reference evidence="1" key="2">
    <citation type="journal article" date="2020" name="Nat. Commun.">
        <title>Large-scale genome sequencing of mycorrhizal fungi provides insights into the early evolution of symbiotic traits.</title>
        <authorList>
            <person name="Miyauchi S."/>
            <person name="Kiss E."/>
            <person name="Kuo A."/>
            <person name="Drula E."/>
            <person name="Kohler A."/>
            <person name="Sanchez-Garcia M."/>
            <person name="Morin E."/>
            <person name="Andreopoulos B."/>
            <person name="Barry K.W."/>
            <person name="Bonito G."/>
            <person name="Buee M."/>
            <person name="Carver A."/>
            <person name="Chen C."/>
            <person name="Cichocki N."/>
            <person name="Clum A."/>
            <person name="Culley D."/>
            <person name="Crous P.W."/>
            <person name="Fauchery L."/>
            <person name="Girlanda M."/>
            <person name="Hayes R.D."/>
            <person name="Keri Z."/>
            <person name="LaButti K."/>
            <person name="Lipzen A."/>
            <person name="Lombard V."/>
            <person name="Magnuson J."/>
            <person name="Maillard F."/>
            <person name="Murat C."/>
            <person name="Nolan M."/>
            <person name="Ohm R.A."/>
            <person name="Pangilinan J."/>
            <person name="Pereira M.F."/>
            <person name="Perotto S."/>
            <person name="Peter M."/>
            <person name="Pfister S."/>
            <person name="Riley R."/>
            <person name="Sitrit Y."/>
            <person name="Stielow J.B."/>
            <person name="Szollosi G."/>
            <person name="Zifcakova L."/>
            <person name="Stursova M."/>
            <person name="Spatafora J.W."/>
            <person name="Tedersoo L."/>
            <person name="Vaario L.M."/>
            <person name="Yamada A."/>
            <person name="Yan M."/>
            <person name="Wang P."/>
            <person name="Xu J."/>
            <person name="Bruns T."/>
            <person name="Baldrian P."/>
            <person name="Vilgalys R."/>
            <person name="Dunand C."/>
            <person name="Henrissat B."/>
            <person name="Grigoriev I.V."/>
            <person name="Hibbett D."/>
            <person name="Nagy L.G."/>
            <person name="Martin F.M."/>
        </authorList>
    </citation>
    <scope>NUCLEOTIDE SEQUENCE</scope>
    <source>
        <strain evidence="1">BED1</strain>
    </source>
</reference>
<dbReference type="AlphaFoldDB" id="A0AAD4GEJ3"/>
<sequence length="58" mass="6411">MHQRLVAANLTAEESRQLGMSVLLSIGMKVMVTENIATSTNLANRSRNVITDIVLDKR</sequence>
<evidence type="ECO:0000313" key="2">
    <source>
        <dbReference type="Proteomes" id="UP001194468"/>
    </source>
</evidence>
<dbReference type="EMBL" id="WHUW01000012">
    <property type="protein sequence ID" value="KAF8440406.1"/>
    <property type="molecule type" value="Genomic_DNA"/>
</dbReference>
<gene>
    <name evidence="1" type="ORF">L210DRAFT_3539564</name>
</gene>
<organism evidence="1 2">
    <name type="scientific">Boletus edulis BED1</name>
    <dbReference type="NCBI Taxonomy" id="1328754"/>
    <lineage>
        <taxon>Eukaryota</taxon>
        <taxon>Fungi</taxon>
        <taxon>Dikarya</taxon>
        <taxon>Basidiomycota</taxon>
        <taxon>Agaricomycotina</taxon>
        <taxon>Agaricomycetes</taxon>
        <taxon>Agaricomycetidae</taxon>
        <taxon>Boletales</taxon>
        <taxon>Boletineae</taxon>
        <taxon>Boletaceae</taxon>
        <taxon>Boletoideae</taxon>
        <taxon>Boletus</taxon>
    </lineage>
</organism>
<accession>A0AAD4GEJ3</accession>
<comment type="caution">
    <text evidence="1">The sequence shown here is derived from an EMBL/GenBank/DDBJ whole genome shotgun (WGS) entry which is preliminary data.</text>
</comment>
<dbReference type="Proteomes" id="UP001194468">
    <property type="component" value="Unassembled WGS sequence"/>
</dbReference>
<reference evidence="1" key="1">
    <citation type="submission" date="2019-10" db="EMBL/GenBank/DDBJ databases">
        <authorList>
            <consortium name="DOE Joint Genome Institute"/>
            <person name="Kuo A."/>
            <person name="Miyauchi S."/>
            <person name="Kiss E."/>
            <person name="Drula E."/>
            <person name="Kohler A."/>
            <person name="Sanchez-Garcia M."/>
            <person name="Andreopoulos B."/>
            <person name="Barry K.W."/>
            <person name="Bonito G."/>
            <person name="Buee M."/>
            <person name="Carver A."/>
            <person name="Chen C."/>
            <person name="Cichocki N."/>
            <person name="Clum A."/>
            <person name="Culley D."/>
            <person name="Crous P.W."/>
            <person name="Fauchery L."/>
            <person name="Girlanda M."/>
            <person name="Hayes R."/>
            <person name="Keri Z."/>
            <person name="LaButti K."/>
            <person name="Lipzen A."/>
            <person name="Lombard V."/>
            <person name="Magnuson J."/>
            <person name="Maillard F."/>
            <person name="Morin E."/>
            <person name="Murat C."/>
            <person name="Nolan M."/>
            <person name="Ohm R."/>
            <person name="Pangilinan J."/>
            <person name="Pereira M."/>
            <person name="Perotto S."/>
            <person name="Peter M."/>
            <person name="Riley R."/>
            <person name="Sitrit Y."/>
            <person name="Stielow B."/>
            <person name="Szollosi G."/>
            <person name="Zifcakova L."/>
            <person name="Stursova M."/>
            <person name="Spatafora J.W."/>
            <person name="Tedersoo L."/>
            <person name="Vaario L.-M."/>
            <person name="Yamada A."/>
            <person name="Yan M."/>
            <person name="Wang P."/>
            <person name="Xu J."/>
            <person name="Bruns T."/>
            <person name="Baldrian P."/>
            <person name="Vilgalys R."/>
            <person name="Henrissat B."/>
            <person name="Grigoriev I.V."/>
            <person name="Hibbett D."/>
            <person name="Nagy L.G."/>
            <person name="Martin F.M."/>
        </authorList>
    </citation>
    <scope>NUCLEOTIDE SEQUENCE</scope>
    <source>
        <strain evidence="1">BED1</strain>
    </source>
</reference>
<name>A0AAD4GEJ3_BOLED</name>
<proteinExistence type="predicted"/>
<evidence type="ECO:0000313" key="1">
    <source>
        <dbReference type="EMBL" id="KAF8440406.1"/>
    </source>
</evidence>
<protein>
    <submittedName>
        <fullName evidence="1">Uncharacterized protein</fullName>
    </submittedName>
</protein>
<keyword evidence="2" id="KW-1185">Reference proteome</keyword>